<accession>Q2SG90</accession>
<dbReference type="EMBL" id="CP000155">
    <property type="protein sequence ID" value="ABC30334.1"/>
    <property type="molecule type" value="Genomic_DNA"/>
</dbReference>
<sequence>MNATPAEGLNTIDTPFLAVGKTCFNANIARLFVEQLYGVVCDGQGRVIDDQLVSAVNQEHGILAMREGGGKALPKFNSLSRRSRN</sequence>
<protein>
    <submittedName>
        <fullName evidence="1">Uncharacterized protein</fullName>
    </submittedName>
</protein>
<organism evidence="1 2">
    <name type="scientific">Hahella chejuensis (strain KCTC 2396)</name>
    <dbReference type="NCBI Taxonomy" id="349521"/>
    <lineage>
        <taxon>Bacteria</taxon>
        <taxon>Pseudomonadati</taxon>
        <taxon>Pseudomonadota</taxon>
        <taxon>Gammaproteobacteria</taxon>
        <taxon>Oceanospirillales</taxon>
        <taxon>Hahellaceae</taxon>
        <taxon>Hahella</taxon>
    </lineage>
</organism>
<gene>
    <name evidence="1" type="ordered locus">HCH_03593</name>
</gene>
<evidence type="ECO:0000313" key="1">
    <source>
        <dbReference type="EMBL" id="ABC30334.1"/>
    </source>
</evidence>
<name>Q2SG90_HAHCH</name>
<dbReference type="STRING" id="349521.HCH_03593"/>
<evidence type="ECO:0000313" key="2">
    <source>
        <dbReference type="Proteomes" id="UP000000238"/>
    </source>
</evidence>
<dbReference type="OrthoDB" id="9772497at2"/>
<dbReference type="Proteomes" id="UP000000238">
    <property type="component" value="Chromosome"/>
</dbReference>
<proteinExistence type="predicted"/>
<dbReference type="InterPro" id="IPR042208">
    <property type="entry name" value="D-ser_dehydrat-like_sf"/>
</dbReference>
<dbReference type="KEGG" id="hch:HCH_03593"/>
<dbReference type="AlphaFoldDB" id="Q2SG90"/>
<dbReference type="Gene3D" id="2.40.37.20">
    <property type="entry name" value="D-serine dehydratase-like domain"/>
    <property type="match status" value="1"/>
</dbReference>
<reference evidence="1 2" key="1">
    <citation type="journal article" date="2005" name="Nucleic Acids Res.">
        <title>Genomic blueprint of Hahella chejuensis, a marine microbe producing an algicidal agent.</title>
        <authorList>
            <person name="Jeong H."/>
            <person name="Yim J.H."/>
            <person name="Lee C."/>
            <person name="Choi S.-H."/>
            <person name="Park Y.K."/>
            <person name="Yoon S.H."/>
            <person name="Hur C.-G."/>
            <person name="Kang H.-Y."/>
            <person name="Kim D."/>
            <person name="Lee H.H."/>
            <person name="Park K.H."/>
            <person name="Park S.-H."/>
            <person name="Park H.-S."/>
            <person name="Lee H.K."/>
            <person name="Oh T.K."/>
            <person name="Kim J.F."/>
        </authorList>
    </citation>
    <scope>NUCLEOTIDE SEQUENCE [LARGE SCALE GENOMIC DNA]</scope>
    <source>
        <strain evidence="1 2">KCTC 2396</strain>
    </source>
</reference>
<dbReference type="RefSeq" id="WP_011397402.1">
    <property type="nucleotide sequence ID" value="NC_007645.1"/>
</dbReference>
<keyword evidence="2" id="KW-1185">Reference proteome</keyword>
<dbReference type="HOGENOM" id="CLU_2508096_0_0_6"/>